<accession>S7W6N4</accession>
<evidence type="ECO:0000256" key="7">
    <source>
        <dbReference type="RuleBase" id="RU362109"/>
    </source>
</evidence>
<proteinExistence type="inferred from homology"/>
<evidence type="ECO:0000256" key="6">
    <source>
        <dbReference type="PROSITE-ProRule" id="PRU10133"/>
    </source>
</evidence>
<dbReference type="EMBL" id="ATCN01000759">
    <property type="protein sequence ID" value="EPR78475.1"/>
    <property type="molecule type" value="Genomic_DNA"/>
</dbReference>
<dbReference type="SMART" id="SM00212">
    <property type="entry name" value="UBCc"/>
    <property type="match status" value="1"/>
</dbReference>
<comment type="caution">
    <text evidence="9">The sequence shown here is derived from an EMBL/GenBank/DDBJ whole genome shotgun (WGS) entry which is preliminary data.</text>
</comment>
<dbReference type="Pfam" id="PF00179">
    <property type="entry name" value="UQ_con"/>
    <property type="match status" value="1"/>
</dbReference>
<feature type="active site" description="Glycyl thioester intermediate" evidence="6">
    <location>
        <position position="100"/>
    </location>
</feature>
<dbReference type="InParanoid" id="S7W6N4"/>
<dbReference type="GO" id="GO:0005524">
    <property type="term" value="F:ATP binding"/>
    <property type="evidence" value="ECO:0007669"/>
    <property type="project" value="UniProtKB-UniRule"/>
</dbReference>
<gene>
    <name evidence="9" type="ORF">SLOPH_2702</name>
</gene>
<dbReference type="HOGENOM" id="CLU_030988_13_3_1"/>
<dbReference type="PROSITE" id="PS50127">
    <property type="entry name" value="UBC_2"/>
    <property type="match status" value="1"/>
</dbReference>
<dbReference type="VEuPathDB" id="MicrosporidiaDB:SLOPH_2702"/>
<keyword evidence="3 7" id="KW-0547">Nucleotide-binding</keyword>
<evidence type="ECO:0000256" key="3">
    <source>
        <dbReference type="ARBA" id="ARBA00022741"/>
    </source>
</evidence>
<dbReference type="SUPFAM" id="SSF54495">
    <property type="entry name" value="UBC-like"/>
    <property type="match status" value="1"/>
</dbReference>
<evidence type="ECO:0000256" key="2">
    <source>
        <dbReference type="ARBA" id="ARBA00022679"/>
    </source>
</evidence>
<dbReference type="GO" id="GO:0061631">
    <property type="term" value="F:ubiquitin conjugating enzyme activity"/>
    <property type="evidence" value="ECO:0007669"/>
    <property type="project" value="UniProtKB-EC"/>
</dbReference>
<dbReference type="OMA" id="PNIASMY"/>
<dbReference type="OrthoDB" id="7851174at2759"/>
<evidence type="ECO:0000256" key="5">
    <source>
        <dbReference type="ARBA" id="ARBA00022840"/>
    </source>
</evidence>
<dbReference type="EC" id="2.3.2.23" evidence="1"/>
<protein>
    <recommendedName>
        <fullName evidence="1">E2 ubiquitin-conjugating enzyme</fullName>
        <ecNumber evidence="1">2.3.2.23</ecNumber>
    </recommendedName>
</protein>
<keyword evidence="4 7" id="KW-0833">Ubl conjugation pathway</keyword>
<dbReference type="InterPro" id="IPR000608">
    <property type="entry name" value="UBC"/>
</dbReference>
<dbReference type="Proteomes" id="UP000014978">
    <property type="component" value="Unassembled WGS sequence"/>
</dbReference>
<keyword evidence="5 7" id="KW-0067">ATP-binding</keyword>
<evidence type="ECO:0000259" key="8">
    <source>
        <dbReference type="PROSITE" id="PS50127"/>
    </source>
</evidence>
<dbReference type="STRING" id="1358809.S7W6N4"/>
<dbReference type="Gene3D" id="3.10.110.10">
    <property type="entry name" value="Ubiquitin Conjugating Enzyme"/>
    <property type="match status" value="1"/>
</dbReference>
<dbReference type="PROSITE" id="PS00183">
    <property type="entry name" value="UBC_1"/>
    <property type="match status" value="1"/>
</dbReference>
<dbReference type="PANTHER" id="PTHR24068">
    <property type="entry name" value="UBIQUITIN-CONJUGATING ENZYME E2"/>
    <property type="match status" value="1"/>
</dbReference>
<dbReference type="FunFam" id="3.10.110.10:FF:000060">
    <property type="entry name" value="Ubiquitin conjugating enzyme (UbcB)"/>
    <property type="match status" value="1"/>
</dbReference>
<comment type="similarity">
    <text evidence="7">Belongs to the ubiquitin-conjugating enzyme family.</text>
</comment>
<keyword evidence="10" id="KW-1185">Reference proteome</keyword>
<keyword evidence="2" id="KW-0808">Transferase</keyword>
<dbReference type="InterPro" id="IPR016135">
    <property type="entry name" value="UBQ-conjugating_enzyme/RWD"/>
</dbReference>
<evidence type="ECO:0000256" key="4">
    <source>
        <dbReference type="ARBA" id="ARBA00022786"/>
    </source>
</evidence>
<name>S7W6N4_SPRLO</name>
<dbReference type="AlphaFoldDB" id="S7W6N4"/>
<reference evidence="10" key="1">
    <citation type="journal article" date="2013" name="PLoS Genet.">
        <title>The genome of Spraguea lophii and the basis of host-microsporidian interactions.</title>
        <authorList>
            <person name="Campbell S.E."/>
            <person name="Williams T.A."/>
            <person name="Yousuf A."/>
            <person name="Soanes D.M."/>
            <person name="Paszkiewicz K.H."/>
            <person name="Williams B.A.P."/>
        </authorList>
    </citation>
    <scope>NUCLEOTIDE SEQUENCE [LARGE SCALE GENOMIC DNA]</scope>
    <source>
        <strain evidence="10">42_110</strain>
    </source>
</reference>
<evidence type="ECO:0000256" key="1">
    <source>
        <dbReference type="ARBA" id="ARBA00012486"/>
    </source>
</evidence>
<dbReference type="InterPro" id="IPR023313">
    <property type="entry name" value="UBQ-conjugating_AS"/>
</dbReference>
<sequence length="166" mass="18993">MALHENAATRRIAKEMITLAEEKNRGNVDKTLECIEIYESESDNVFEWNARITAPIDSFYSGGVFDLKITFPVEYPFKPPKVVFVTRIYHPNVNSSGMICLDTLGDSWSPAMTIKTVLLSLMIFLETPNPSDPLVPEIARLFVSDREAYKKKCREYVKKYAMCNKK</sequence>
<evidence type="ECO:0000313" key="9">
    <source>
        <dbReference type="EMBL" id="EPR78475.1"/>
    </source>
</evidence>
<organism evidence="9 10">
    <name type="scientific">Spraguea lophii (strain 42_110)</name>
    <name type="common">Microsporidian parasite</name>
    <dbReference type="NCBI Taxonomy" id="1358809"/>
    <lineage>
        <taxon>Eukaryota</taxon>
        <taxon>Fungi</taxon>
        <taxon>Fungi incertae sedis</taxon>
        <taxon>Microsporidia</taxon>
        <taxon>Spragueidae</taxon>
        <taxon>Spraguea</taxon>
    </lineage>
</organism>
<evidence type="ECO:0000313" key="10">
    <source>
        <dbReference type="Proteomes" id="UP000014978"/>
    </source>
</evidence>
<feature type="domain" description="UBC core" evidence="8">
    <location>
        <begin position="7"/>
        <end position="162"/>
    </location>
</feature>